<gene>
    <name evidence="2" type="ORF">BC008_43715</name>
</gene>
<dbReference type="EMBL" id="LMTZ01000085">
    <property type="protein sequence ID" value="KST67669.1"/>
    <property type="molecule type" value="Genomic_DNA"/>
</dbReference>
<evidence type="ECO:0000256" key="1">
    <source>
        <dbReference type="SAM" id="MobiDB-lite"/>
    </source>
</evidence>
<organism evidence="2 3">
    <name type="scientific">Mastigocoleus testarum BC008</name>
    <dbReference type="NCBI Taxonomy" id="371196"/>
    <lineage>
        <taxon>Bacteria</taxon>
        <taxon>Bacillati</taxon>
        <taxon>Cyanobacteriota</taxon>
        <taxon>Cyanophyceae</taxon>
        <taxon>Nostocales</taxon>
        <taxon>Hapalosiphonaceae</taxon>
        <taxon>Mastigocoleus</taxon>
    </lineage>
</organism>
<name>A0A0V7ZSN6_9CYAN</name>
<keyword evidence="3" id="KW-1185">Reference proteome</keyword>
<evidence type="ECO:0000313" key="2">
    <source>
        <dbReference type="EMBL" id="KST67669.1"/>
    </source>
</evidence>
<dbReference type="Proteomes" id="UP000053372">
    <property type="component" value="Unassembled WGS sequence"/>
</dbReference>
<accession>A0A0V7ZSN6</accession>
<comment type="caution">
    <text evidence="2">The sequence shown here is derived from an EMBL/GenBank/DDBJ whole genome shotgun (WGS) entry which is preliminary data.</text>
</comment>
<evidence type="ECO:0000313" key="3">
    <source>
        <dbReference type="Proteomes" id="UP000053372"/>
    </source>
</evidence>
<protein>
    <submittedName>
        <fullName evidence="2">Uncharacterized protein</fullName>
    </submittedName>
</protein>
<dbReference type="RefSeq" id="WP_027843735.1">
    <property type="nucleotide sequence ID" value="NZ_LMTZ01000085.1"/>
</dbReference>
<proteinExistence type="predicted"/>
<dbReference type="AlphaFoldDB" id="A0A0V7ZSN6"/>
<sequence>MNENKTSKLNTKKLTTRKFKGKSLNLNKWRWLFLTLMKYPCAQRRIQNMKKNNPTQSSIAKDITPWDDDESKLFLN</sequence>
<feature type="compositionally biased region" description="Polar residues" evidence="1">
    <location>
        <begin position="47"/>
        <end position="59"/>
    </location>
</feature>
<reference evidence="2 3" key="1">
    <citation type="journal article" date="2015" name="Genome Announc.">
        <title>Draft Genome of the Euendolithic (true boring) Cyanobacterium Mastigocoleus testarum strain BC008.</title>
        <authorList>
            <person name="Guida B.S."/>
            <person name="Garcia-Pichel F."/>
        </authorList>
    </citation>
    <scope>NUCLEOTIDE SEQUENCE [LARGE SCALE GENOMIC DNA]</scope>
    <source>
        <strain evidence="2 3">BC008</strain>
    </source>
</reference>
<feature type="region of interest" description="Disordered" evidence="1">
    <location>
        <begin position="47"/>
        <end position="76"/>
    </location>
</feature>